<gene>
    <name evidence="17" type="ORF">V9T40_009228</name>
</gene>
<evidence type="ECO:0000256" key="12">
    <source>
        <dbReference type="ARBA" id="ARBA00037847"/>
    </source>
</evidence>
<dbReference type="Pfam" id="PF00326">
    <property type="entry name" value="Peptidase_S9"/>
    <property type="match status" value="1"/>
</dbReference>
<comment type="caution">
    <text evidence="17">The sequence shown here is derived from an EMBL/GenBank/DDBJ whole genome shotgun (WGS) entry which is preliminary data.</text>
</comment>
<dbReference type="Proteomes" id="UP001367676">
    <property type="component" value="Unassembled WGS sequence"/>
</dbReference>
<feature type="domain" description="Peptidase S9 prolyl oligopeptidase catalytic" evidence="15">
    <location>
        <begin position="677"/>
        <end position="882"/>
    </location>
</feature>
<dbReference type="InterPro" id="IPR001375">
    <property type="entry name" value="Peptidase_S9_cat"/>
</dbReference>
<dbReference type="GO" id="GO:0006508">
    <property type="term" value="P:proteolysis"/>
    <property type="evidence" value="ECO:0007669"/>
    <property type="project" value="UniProtKB-KW"/>
</dbReference>
<evidence type="ECO:0000256" key="14">
    <source>
        <dbReference type="SAM" id="Phobius"/>
    </source>
</evidence>
<evidence type="ECO:0000256" key="8">
    <source>
        <dbReference type="ARBA" id="ARBA00022968"/>
    </source>
</evidence>
<feature type="domain" description="Dipeptidylpeptidase IV N-terminal" evidence="16">
    <location>
        <begin position="144"/>
        <end position="490"/>
    </location>
</feature>
<keyword evidence="4" id="KW-0645">Protease</keyword>
<evidence type="ECO:0000256" key="11">
    <source>
        <dbReference type="ARBA" id="ARBA00023180"/>
    </source>
</evidence>
<keyword evidence="8" id="KW-0735">Signal-anchor</keyword>
<evidence type="ECO:0000256" key="6">
    <source>
        <dbReference type="ARBA" id="ARBA00022801"/>
    </source>
</evidence>
<evidence type="ECO:0000256" key="9">
    <source>
        <dbReference type="ARBA" id="ARBA00022989"/>
    </source>
</evidence>
<evidence type="ECO:0000256" key="7">
    <source>
        <dbReference type="ARBA" id="ARBA00022825"/>
    </source>
</evidence>
<dbReference type="SUPFAM" id="SSF82171">
    <property type="entry name" value="DPP6 N-terminal domain-like"/>
    <property type="match status" value="1"/>
</dbReference>
<comment type="similarity">
    <text evidence="2">Belongs to the peptidase S9B family. DPPIV subfamily.</text>
</comment>
<evidence type="ECO:0000259" key="15">
    <source>
        <dbReference type="Pfam" id="PF00326"/>
    </source>
</evidence>
<reference evidence="17 18" key="1">
    <citation type="submission" date="2024-03" db="EMBL/GenBank/DDBJ databases">
        <title>Adaptation during the transition from Ophiocordyceps entomopathogen to insect associate is accompanied by gene loss and intensified selection.</title>
        <authorList>
            <person name="Ward C.M."/>
            <person name="Onetto C.A."/>
            <person name="Borneman A.R."/>
        </authorList>
    </citation>
    <scope>NUCLEOTIDE SEQUENCE [LARGE SCALE GENOMIC DNA]</scope>
    <source>
        <strain evidence="17">AWRI1</strain>
        <tissue evidence="17">Single Adult Female</tissue>
    </source>
</reference>
<dbReference type="GO" id="GO:0012505">
    <property type="term" value="C:endomembrane system"/>
    <property type="evidence" value="ECO:0007669"/>
    <property type="project" value="UniProtKB-SubCell"/>
</dbReference>
<dbReference type="GO" id="GO:0008239">
    <property type="term" value="F:dipeptidyl-peptidase activity"/>
    <property type="evidence" value="ECO:0007669"/>
    <property type="project" value="TreeGrafter"/>
</dbReference>
<dbReference type="FunFam" id="3.40.50.1820:FF:000003">
    <property type="entry name" value="Dipeptidyl peptidase 4"/>
    <property type="match status" value="1"/>
</dbReference>
<keyword evidence="11" id="KW-0325">Glycoprotein</keyword>
<comment type="subcellular location">
    <subcellularLocation>
        <location evidence="12">Endomembrane system</location>
        <topology evidence="12">Single-pass membrane protein</topology>
    </subcellularLocation>
    <subcellularLocation>
        <location evidence="1">Membrane</location>
        <topology evidence="1">Single-pass type II membrane protein</topology>
    </subcellularLocation>
</comment>
<dbReference type="AlphaFoldDB" id="A0AAN9Y8L0"/>
<keyword evidence="6" id="KW-0378">Hydrolase</keyword>
<keyword evidence="3" id="KW-0031">Aminopeptidase</keyword>
<dbReference type="PANTHER" id="PTHR11731:SF200">
    <property type="entry name" value="DIPEPTIDYL PEPTIDASE 10, ISOFORM B"/>
    <property type="match status" value="1"/>
</dbReference>
<evidence type="ECO:0000256" key="5">
    <source>
        <dbReference type="ARBA" id="ARBA00022692"/>
    </source>
</evidence>
<dbReference type="InterPro" id="IPR002469">
    <property type="entry name" value="Peptidase_S9B_N"/>
</dbReference>
<evidence type="ECO:0000256" key="1">
    <source>
        <dbReference type="ARBA" id="ARBA00004606"/>
    </source>
</evidence>
<feature type="transmembrane region" description="Helical" evidence="14">
    <location>
        <begin position="45"/>
        <end position="66"/>
    </location>
</feature>
<keyword evidence="18" id="KW-1185">Reference proteome</keyword>
<dbReference type="EMBL" id="JBBCAQ010000010">
    <property type="protein sequence ID" value="KAK7601787.1"/>
    <property type="molecule type" value="Genomic_DNA"/>
</dbReference>
<evidence type="ECO:0000313" key="18">
    <source>
        <dbReference type="Proteomes" id="UP001367676"/>
    </source>
</evidence>
<organism evidence="17 18">
    <name type="scientific">Parthenolecanium corni</name>
    <dbReference type="NCBI Taxonomy" id="536013"/>
    <lineage>
        <taxon>Eukaryota</taxon>
        <taxon>Metazoa</taxon>
        <taxon>Ecdysozoa</taxon>
        <taxon>Arthropoda</taxon>
        <taxon>Hexapoda</taxon>
        <taxon>Insecta</taxon>
        <taxon>Pterygota</taxon>
        <taxon>Neoptera</taxon>
        <taxon>Paraneoptera</taxon>
        <taxon>Hemiptera</taxon>
        <taxon>Sternorrhyncha</taxon>
        <taxon>Coccoidea</taxon>
        <taxon>Coccidae</taxon>
        <taxon>Parthenolecanium</taxon>
    </lineage>
</organism>
<dbReference type="PANTHER" id="PTHR11731">
    <property type="entry name" value="PROTEASE FAMILY S9B,C DIPEPTIDYL-PEPTIDASE IV-RELATED"/>
    <property type="match status" value="1"/>
</dbReference>
<evidence type="ECO:0000256" key="10">
    <source>
        <dbReference type="ARBA" id="ARBA00023136"/>
    </source>
</evidence>
<keyword evidence="10 14" id="KW-0472">Membrane</keyword>
<dbReference type="GO" id="GO:0005886">
    <property type="term" value="C:plasma membrane"/>
    <property type="evidence" value="ECO:0007669"/>
    <property type="project" value="TreeGrafter"/>
</dbReference>
<protein>
    <recommendedName>
        <fullName evidence="13">Venom dipeptidyl peptidase 4</fullName>
    </recommendedName>
</protein>
<evidence type="ECO:0000313" key="17">
    <source>
        <dbReference type="EMBL" id="KAK7601787.1"/>
    </source>
</evidence>
<dbReference type="SUPFAM" id="SSF53474">
    <property type="entry name" value="alpha/beta-Hydrolases"/>
    <property type="match status" value="1"/>
</dbReference>
<name>A0AAN9Y8L0_9HEMI</name>
<keyword evidence="7" id="KW-0720">Serine protease</keyword>
<dbReference type="GO" id="GO:0004177">
    <property type="term" value="F:aminopeptidase activity"/>
    <property type="evidence" value="ECO:0007669"/>
    <property type="project" value="UniProtKB-KW"/>
</dbReference>
<dbReference type="InterPro" id="IPR029058">
    <property type="entry name" value="AB_hydrolase_fold"/>
</dbReference>
<evidence type="ECO:0000259" key="16">
    <source>
        <dbReference type="Pfam" id="PF00930"/>
    </source>
</evidence>
<evidence type="ECO:0000256" key="13">
    <source>
        <dbReference type="ARBA" id="ARBA00072929"/>
    </source>
</evidence>
<evidence type="ECO:0000256" key="2">
    <source>
        <dbReference type="ARBA" id="ARBA00010036"/>
    </source>
</evidence>
<proteinExistence type="inferred from homology"/>
<accession>A0AAN9Y8L0</accession>
<keyword evidence="5 14" id="KW-0812">Transmembrane</keyword>
<evidence type="ECO:0000256" key="4">
    <source>
        <dbReference type="ARBA" id="ARBA00022670"/>
    </source>
</evidence>
<dbReference type="Pfam" id="PF00930">
    <property type="entry name" value="DPPIV_N"/>
    <property type="match status" value="1"/>
</dbReference>
<evidence type="ECO:0000256" key="3">
    <source>
        <dbReference type="ARBA" id="ARBA00022438"/>
    </source>
</evidence>
<sequence length="901" mass="102464">MLGKKIRWCGCQAEPKVSLLTSVETDGKHADLVSSSPNQRNWRGILIALLVIMAVLALIVMSVVLLTPPTNDFHRKGHKIKLQDIIGHELIPLRINGSWISGNELMFKNEWDSIVVLNATDLTFRLIMPNTTFRRLNPTKFTMSADHKYILMVHRIQKLYRHSYLADYSVYDVENQDIFPLKLHSKGKSWTRFILAEWAPTGNAVILVHENDIYYKPNPRTNLTYRVTQDGVPGQIYNGVPDWLYEEEILGSNAALWFSPDGRRLLFINFNDSAVEEQSYQWYGTIDDNNAHLYPKIKKVRYPKAGTNNPIISLYVADFNDLNNIKIGKLIPPIEFSNTLDYYISAATWVNGYEASVVWMNRLQNLSIISLCKLTSWHCQETHRILGDNKGWIEITDPPLFSPDGNLFLILAPVQDAPTGFYRHIVSVNVTRKSIIPLTLGKFTVNKIIAWDHTLQLVYFLGVPTERPGEMHLYSISSVLPKETTISTHNCLTCPLLPEARPKAQMANQRHDHSMKYISIFDNMYEEQKGATPSTQETAKKKKTTAHRKPEQLYKVCTYHNVLFSTNMEYFLLECLGPGIPIVTLYSTNRNSDSRANLSFSIPKPLLVLQNNTKLSEKVSSLAVPVIKTFPVIISGGNIAQVRIYLPPTLKEQEITRYPLVLQVYGGPGTQLVTDRWKIDWSSYLASSRDYIVVQVDGRGSSGQGYHLQHQIYKKLGAVEVEDQLEVVEYLQDQLHFIDKRRLAVWGWSYGGFIATMLLSSAEQKIFSCGVAVSPVVSWKLYDSAYTERYLGMPNSSSNYNAYHSAELTKRVQGLHDKMLYLVHGTADDNVHLQQSMLLAKALSEAGIIYRQQIYPDENHSLSGVKRHLYRSMATFLDDCFRKLAPPEEKAGLRNGGHDLQ</sequence>
<keyword evidence="9 14" id="KW-1133">Transmembrane helix</keyword>
<dbReference type="Gene3D" id="2.140.10.30">
    <property type="entry name" value="Dipeptidylpeptidase IV, N-terminal domain"/>
    <property type="match status" value="1"/>
</dbReference>
<dbReference type="Gene3D" id="3.40.50.1820">
    <property type="entry name" value="alpha/beta hydrolase"/>
    <property type="match status" value="1"/>
</dbReference>
<dbReference type="InterPro" id="IPR050278">
    <property type="entry name" value="Serine_Prot_S9B/DPPIV"/>
</dbReference>
<dbReference type="GO" id="GO:0008236">
    <property type="term" value="F:serine-type peptidase activity"/>
    <property type="evidence" value="ECO:0007669"/>
    <property type="project" value="UniProtKB-KW"/>
</dbReference>